<evidence type="ECO:0000256" key="3">
    <source>
        <dbReference type="PROSITE-ProRule" id="PRU00117"/>
    </source>
</evidence>
<comment type="caution">
    <text evidence="6">The sequence shown here is derived from an EMBL/GenBank/DDBJ whole genome shotgun (WGS) entry which is preliminary data.</text>
</comment>
<dbReference type="Pfam" id="PF00536">
    <property type="entry name" value="SAM_1"/>
    <property type="match status" value="1"/>
</dbReference>
<dbReference type="SMART" id="SM00322">
    <property type="entry name" value="KH"/>
    <property type="match status" value="3"/>
</dbReference>
<dbReference type="Pfam" id="PF00013">
    <property type="entry name" value="KH_1"/>
    <property type="match status" value="2"/>
</dbReference>
<dbReference type="Gene3D" id="1.10.150.50">
    <property type="entry name" value="Transcription Factor, Ets-1"/>
    <property type="match status" value="1"/>
</dbReference>
<comment type="similarity">
    <text evidence="1">Belongs to the BicC family.</text>
</comment>
<sequence length="1237" mass="135357">MDPHAQITSVTFAYPVTTYDGIESGTASLQAQVTDLVRQQCEEVAQQHGCNVAFSTPEPVFTRQQGKYEFNYALSVTGTPGQVQAARGALLRNNPTQIMLTVKVHRPLMLNENGEMRASVKRKLDDVMKSTRTQITCVGQSQTYDKPARMQHHPSHRHFHTPPPGFMSSGNVSPDVSSEVDSMDVEIVGGADAVERARMKCLVLFDELSGLAHETIELDPQMQIIAAGRKRCILDSLMHDTMTNIYLPSPFAGMQTLRGPIGQGGDGNDPDRYPYTVHITGDPVGVAHARNSLLNWAGTRTQLLKSKSILCLPRKLDWMLINCKDQIKKIMTDNACFVSIPLMGSNSNILTVVGDDEVYIERALRAVNLMCCDFYAAVIEITPPQSRAPSPIVFPSLPVLNSHLGRITQSSRSEIIFGRNLFEIYGLEAAVKASFMRVAELEFVRAAPVRSTKIQLETAMEHREFINGKKSGKVNKIVKSSGSEVKFEGRYNEYNMLVDLWNAYPSKALEGLALLEDELPAEISFYVPEAYHKRIIGVGGKNIQRIMKKHGVYVKFSNAEEHALMGGYFENQDNVIARTPSKNSANLDNLKAEVTELVHFGGGVLGRGEVTTSVLVPRHLHRVVVGPRGGNMRELEAMTKVKFVFPEKEEGRDEITLSGPEPQVQAARHKLQDLIPDVYSVHLPATTMAAFALRSPEFTEVVFRLHQEFTVEIYVYSPPPDEPQPAECAIWLYVPRGSSAWEGAKKVLVEWLNAKQVPMQVPTGVPRSGSYANLTPQRSYDSFQHFNSKLLASVTAGGETQPPVLAASYSLFHDGVAGLSFDLQRTAKPSQSVPNLRQLFEDVRISPTPHVNGVGGEALKRSMSEMSDQGGIGRGSGGNILGNTLAATAGVPFGLRGGTGADGWGNGMFQRAGSADTVFTRYPHQHSHSQHSQSSHYVPDDEEITSPMDDSLLGGLGSALSPHDDELPSPTGDVRVPTAKFRGMSLSRSMPNVEDDGTSGSGKGSPPKGRSGLAEELQSVDADAEDTGDLIPFGEEMIEQLFLMEAQNSKDMNQIRHLLRWLDLDKLYDMFVEQEVDFPTLLTLTDTDLRDELGIRTFGARKKMMNAIRQCKASQAFRRFQMMHQARQAEQSHHQHGDSSSMEAPGTVETEGRSSSGSSTGSVGTGRGRVGESPRAIARPVPVGSGSAKESPQMNGRPGTPGHGALGQPDYLPMPGYHQAGHHHVQFGSLPMKGFGE</sequence>
<dbReference type="CDD" id="cd22453">
    <property type="entry name" value="KH-I_MUG60_like"/>
    <property type="match status" value="1"/>
</dbReference>
<evidence type="ECO:0000313" key="6">
    <source>
        <dbReference type="EMBL" id="KAJ3051107.1"/>
    </source>
</evidence>
<feature type="domain" description="SAM" evidence="5">
    <location>
        <begin position="1050"/>
        <end position="1114"/>
    </location>
</feature>
<dbReference type="InterPro" id="IPR001660">
    <property type="entry name" value="SAM"/>
</dbReference>
<dbReference type="SUPFAM" id="SSF54791">
    <property type="entry name" value="Eukaryotic type KH-domain (KH-domain type I)"/>
    <property type="match status" value="2"/>
</dbReference>
<keyword evidence="7" id="KW-1185">Reference proteome</keyword>
<name>A0AAD5SE38_9FUNG</name>
<evidence type="ECO:0000259" key="5">
    <source>
        <dbReference type="PROSITE" id="PS50105"/>
    </source>
</evidence>
<dbReference type="PROSITE" id="PS50084">
    <property type="entry name" value="KH_TYPE_1"/>
    <property type="match status" value="2"/>
</dbReference>
<evidence type="ECO:0000256" key="2">
    <source>
        <dbReference type="ARBA" id="ARBA00022737"/>
    </source>
</evidence>
<dbReference type="InterPro" id="IPR004088">
    <property type="entry name" value="KH_dom_type_1"/>
</dbReference>
<dbReference type="GO" id="GO:0003723">
    <property type="term" value="F:RNA binding"/>
    <property type="evidence" value="ECO:0007669"/>
    <property type="project" value="UniProtKB-UniRule"/>
</dbReference>
<dbReference type="InterPro" id="IPR004087">
    <property type="entry name" value="KH_dom"/>
</dbReference>
<keyword evidence="3" id="KW-0694">RNA-binding</keyword>
<feature type="region of interest" description="Disordered" evidence="4">
    <location>
        <begin position="1123"/>
        <end position="1218"/>
    </location>
</feature>
<evidence type="ECO:0000256" key="4">
    <source>
        <dbReference type="SAM" id="MobiDB-lite"/>
    </source>
</evidence>
<protein>
    <recommendedName>
        <fullName evidence="5">SAM domain-containing protein</fullName>
    </recommendedName>
</protein>
<dbReference type="InterPro" id="IPR056553">
    <property type="entry name" value="KH_Mug60-KHD4"/>
</dbReference>
<dbReference type="SUPFAM" id="SSF47769">
    <property type="entry name" value="SAM/Pointed domain"/>
    <property type="match status" value="1"/>
</dbReference>
<dbReference type="AlphaFoldDB" id="A0AAD5SE38"/>
<proteinExistence type="inferred from homology"/>
<accession>A0AAD5SE38</accession>
<dbReference type="PANTHER" id="PTHR10627">
    <property type="entry name" value="SCP160"/>
    <property type="match status" value="1"/>
</dbReference>
<feature type="compositionally biased region" description="Low complexity" evidence="4">
    <location>
        <begin position="1146"/>
        <end position="1162"/>
    </location>
</feature>
<dbReference type="InterPro" id="IPR036612">
    <property type="entry name" value="KH_dom_type_1_sf"/>
</dbReference>
<feature type="region of interest" description="Disordered" evidence="4">
    <location>
        <begin position="923"/>
        <end position="1028"/>
    </location>
</feature>
<dbReference type="InterPro" id="IPR013761">
    <property type="entry name" value="SAM/pointed_sf"/>
</dbReference>
<evidence type="ECO:0000256" key="1">
    <source>
        <dbReference type="ARBA" id="ARBA00007662"/>
    </source>
</evidence>
<keyword evidence="2" id="KW-0677">Repeat</keyword>
<dbReference type="GO" id="GO:0005737">
    <property type="term" value="C:cytoplasm"/>
    <property type="evidence" value="ECO:0007669"/>
    <property type="project" value="TreeGrafter"/>
</dbReference>
<organism evidence="6 7">
    <name type="scientific">Rhizophlyctis rosea</name>
    <dbReference type="NCBI Taxonomy" id="64517"/>
    <lineage>
        <taxon>Eukaryota</taxon>
        <taxon>Fungi</taxon>
        <taxon>Fungi incertae sedis</taxon>
        <taxon>Chytridiomycota</taxon>
        <taxon>Chytridiomycota incertae sedis</taxon>
        <taxon>Chytridiomycetes</taxon>
        <taxon>Rhizophlyctidales</taxon>
        <taxon>Rhizophlyctidaceae</taxon>
        <taxon>Rhizophlyctis</taxon>
    </lineage>
</organism>
<dbReference type="Gene3D" id="3.30.1370.10">
    <property type="entry name" value="K Homology domain, type 1"/>
    <property type="match status" value="2"/>
</dbReference>
<dbReference type="PROSITE" id="PS50105">
    <property type="entry name" value="SAM_DOMAIN"/>
    <property type="match status" value="1"/>
</dbReference>
<dbReference type="SMART" id="SM00454">
    <property type="entry name" value="SAM"/>
    <property type="match status" value="1"/>
</dbReference>
<dbReference type="Proteomes" id="UP001212841">
    <property type="component" value="Unassembled WGS sequence"/>
</dbReference>
<gene>
    <name evidence="6" type="ORF">HK097_007920</name>
</gene>
<dbReference type="Pfam" id="PF24563">
    <property type="entry name" value="KH_Mug60-KHD4"/>
    <property type="match status" value="1"/>
</dbReference>
<evidence type="ECO:0000313" key="7">
    <source>
        <dbReference type="Proteomes" id="UP001212841"/>
    </source>
</evidence>
<dbReference type="PANTHER" id="PTHR10627:SF69">
    <property type="entry name" value="PROTEIN BICAUDAL C"/>
    <property type="match status" value="1"/>
</dbReference>
<reference evidence="6" key="1">
    <citation type="submission" date="2020-05" db="EMBL/GenBank/DDBJ databases">
        <title>Phylogenomic resolution of chytrid fungi.</title>
        <authorList>
            <person name="Stajich J.E."/>
            <person name="Amses K."/>
            <person name="Simmons R."/>
            <person name="Seto K."/>
            <person name="Myers J."/>
            <person name="Bonds A."/>
            <person name="Quandt C.A."/>
            <person name="Barry K."/>
            <person name="Liu P."/>
            <person name="Grigoriev I."/>
            <person name="Longcore J.E."/>
            <person name="James T.Y."/>
        </authorList>
    </citation>
    <scope>NUCLEOTIDE SEQUENCE</scope>
    <source>
        <strain evidence="6">JEL0318</strain>
    </source>
</reference>
<dbReference type="EMBL" id="JADGJD010000434">
    <property type="protein sequence ID" value="KAJ3051107.1"/>
    <property type="molecule type" value="Genomic_DNA"/>
</dbReference>